<protein>
    <recommendedName>
        <fullName evidence="3">Lipoprotein</fullName>
    </recommendedName>
</protein>
<accession>A0A8J3DE41</accession>
<keyword evidence="2" id="KW-1185">Reference proteome</keyword>
<evidence type="ECO:0008006" key="3">
    <source>
        <dbReference type="Google" id="ProtNLM"/>
    </source>
</evidence>
<dbReference type="Proteomes" id="UP000598271">
    <property type="component" value="Unassembled WGS sequence"/>
</dbReference>
<proteinExistence type="predicted"/>
<reference evidence="1 2" key="1">
    <citation type="journal article" date="2014" name="Int. J. Syst. Evol. Microbiol.">
        <title>Complete genome sequence of Corynebacterium casei LMG S-19264T (=DSM 44701T), isolated from a smear-ripened cheese.</title>
        <authorList>
            <consortium name="US DOE Joint Genome Institute (JGI-PGF)"/>
            <person name="Walter F."/>
            <person name="Albersmeier A."/>
            <person name="Kalinowski J."/>
            <person name="Ruckert C."/>
        </authorList>
    </citation>
    <scope>NUCLEOTIDE SEQUENCE [LARGE SCALE GENOMIC DNA]</scope>
    <source>
        <strain evidence="1 2">KCTC 12866</strain>
    </source>
</reference>
<gene>
    <name evidence="1" type="ORF">GCM10007390_50250</name>
</gene>
<evidence type="ECO:0000313" key="1">
    <source>
        <dbReference type="EMBL" id="GHB88153.1"/>
    </source>
</evidence>
<evidence type="ECO:0000313" key="2">
    <source>
        <dbReference type="Proteomes" id="UP000598271"/>
    </source>
</evidence>
<comment type="caution">
    <text evidence="1">The sequence shown here is derived from an EMBL/GenBank/DDBJ whole genome shotgun (WGS) entry which is preliminary data.</text>
</comment>
<dbReference type="RefSeq" id="WP_189568958.1">
    <property type="nucleotide sequence ID" value="NZ_BMXF01000009.1"/>
</dbReference>
<organism evidence="1 2">
    <name type="scientific">Persicitalea jodogahamensis</name>
    <dbReference type="NCBI Taxonomy" id="402147"/>
    <lineage>
        <taxon>Bacteria</taxon>
        <taxon>Pseudomonadati</taxon>
        <taxon>Bacteroidota</taxon>
        <taxon>Cytophagia</taxon>
        <taxon>Cytophagales</taxon>
        <taxon>Spirosomataceae</taxon>
        <taxon>Persicitalea</taxon>
    </lineage>
</organism>
<dbReference type="AlphaFoldDB" id="A0A8J3DE41"/>
<name>A0A8J3DE41_9BACT</name>
<dbReference type="EMBL" id="BMXF01000009">
    <property type="protein sequence ID" value="GHB88153.1"/>
    <property type="molecule type" value="Genomic_DNA"/>
</dbReference>
<sequence>MKKYLLSHTLIVLLLLSITGCRSEEDKSMIIELRNNTSAEIPKVQVVAVGSAGTRLLAEKENLAAGVIYRQSARYKSFPDSDGSYELRLTEVSGNRTFRFGYFTNGTALDKYFFLQIEKDTVLVSSIARELKAY</sequence>
<dbReference type="PROSITE" id="PS51257">
    <property type="entry name" value="PROKAR_LIPOPROTEIN"/>
    <property type="match status" value="1"/>
</dbReference>